<proteinExistence type="predicted"/>
<dbReference type="PANTHER" id="PTHR23267">
    <property type="entry name" value="IMMUNOGLOBULIN LIGHT CHAIN"/>
    <property type="match status" value="1"/>
</dbReference>
<evidence type="ECO:0000259" key="1">
    <source>
        <dbReference type="PROSITE" id="PS50835"/>
    </source>
</evidence>
<dbReference type="InterPro" id="IPR013106">
    <property type="entry name" value="Ig_V-set"/>
</dbReference>
<feature type="domain" description="Ig-like" evidence="1">
    <location>
        <begin position="19"/>
        <end position="117"/>
    </location>
</feature>
<dbReference type="InterPro" id="IPR050150">
    <property type="entry name" value="IgV_Light_Chain"/>
</dbReference>
<reference evidence="2" key="2">
    <citation type="submission" date="2025-09" db="UniProtKB">
        <authorList>
            <consortium name="Ensembl"/>
        </authorList>
    </citation>
    <scope>IDENTIFICATION</scope>
</reference>
<name>A0A8C6AXW9_MONMO</name>
<keyword evidence="3" id="KW-1185">Reference proteome</keyword>
<dbReference type="InterPro" id="IPR003599">
    <property type="entry name" value="Ig_sub"/>
</dbReference>
<dbReference type="SMART" id="SM00409">
    <property type="entry name" value="IG"/>
    <property type="match status" value="1"/>
</dbReference>
<dbReference type="Proteomes" id="UP000694561">
    <property type="component" value="Unplaced"/>
</dbReference>
<reference evidence="2" key="1">
    <citation type="submission" date="2025-08" db="UniProtKB">
        <authorList>
            <consortium name="Ensembl"/>
        </authorList>
    </citation>
    <scope>IDENTIFICATION</scope>
</reference>
<dbReference type="Ensembl" id="ENSMMNT00015007406.1">
    <property type="protein sequence ID" value="ENSMMNP00015006783.1"/>
    <property type="gene ID" value="ENSMMNG00015005038.1"/>
</dbReference>
<dbReference type="Gene3D" id="2.60.40.10">
    <property type="entry name" value="Immunoglobulins"/>
    <property type="match status" value="1"/>
</dbReference>
<accession>A0A8C6AXW9</accession>
<sequence>MPWSSSCPIVAHDCSLTFPSLSLLVGLTFQAEVIQETSLTTVAGEKVTVICGSSAGVVTTSNYADWVQRKPHQGRLIGGSSTRVPGVPAQFSGSLLGDKAALTISEAQSKDKAEYYCVLWISNHFHNCGGHPLRWLQ</sequence>
<dbReference type="PROSITE" id="PS50835">
    <property type="entry name" value="IG_LIKE"/>
    <property type="match status" value="1"/>
</dbReference>
<organism evidence="2 3">
    <name type="scientific">Monodon monoceros</name>
    <name type="common">Narwhal</name>
    <name type="synonym">Ceratodon monodon</name>
    <dbReference type="NCBI Taxonomy" id="40151"/>
    <lineage>
        <taxon>Eukaryota</taxon>
        <taxon>Metazoa</taxon>
        <taxon>Chordata</taxon>
        <taxon>Craniata</taxon>
        <taxon>Vertebrata</taxon>
        <taxon>Euteleostomi</taxon>
        <taxon>Mammalia</taxon>
        <taxon>Eutheria</taxon>
        <taxon>Laurasiatheria</taxon>
        <taxon>Artiodactyla</taxon>
        <taxon>Whippomorpha</taxon>
        <taxon>Cetacea</taxon>
        <taxon>Odontoceti</taxon>
        <taxon>Monodontidae</taxon>
        <taxon>Monodon</taxon>
    </lineage>
</organism>
<dbReference type="InterPro" id="IPR013783">
    <property type="entry name" value="Ig-like_fold"/>
</dbReference>
<dbReference type="Pfam" id="PF07686">
    <property type="entry name" value="V-set"/>
    <property type="match status" value="1"/>
</dbReference>
<evidence type="ECO:0000313" key="2">
    <source>
        <dbReference type="Ensembl" id="ENSMMNP00015006783.1"/>
    </source>
</evidence>
<dbReference type="InterPro" id="IPR007110">
    <property type="entry name" value="Ig-like_dom"/>
</dbReference>
<dbReference type="SUPFAM" id="SSF48726">
    <property type="entry name" value="Immunoglobulin"/>
    <property type="match status" value="1"/>
</dbReference>
<dbReference type="SMART" id="SM00406">
    <property type="entry name" value="IGv"/>
    <property type="match status" value="1"/>
</dbReference>
<protein>
    <recommendedName>
        <fullName evidence="1">Ig-like domain-containing protein</fullName>
    </recommendedName>
</protein>
<dbReference type="AlphaFoldDB" id="A0A8C6AXW9"/>
<evidence type="ECO:0000313" key="3">
    <source>
        <dbReference type="Proteomes" id="UP000694561"/>
    </source>
</evidence>
<dbReference type="GeneTree" id="ENSGT00940000163781"/>
<dbReference type="InterPro" id="IPR036179">
    <property type="entry name" value="Ig-like_dom_sf"/>
</dbReference>